<name>A0AAV7LIN1_PLEWA</name>
<gene>
    <name evidence="1" type="ORF">NDU88_003477</name>
</gene>
<evidence type="ECO:0000313" key="2">
    <source>
        <dbReference type="Proteomes" id="UP001066276"/>
    </source>
</evidence>
<reference evidence="1" key="1">
    <citation type="journal article" date="2022" name="bioRxiv">
        <title>Sequencing and chromosome-scale assembly of the giantPleurodeles waltlgenome.</title>
        <authorList>
            <person name="Brown T."/>
            <person name="Elewa A."/>
            <person name="Iarovenko S."/>
            <person name="Subramanian E."/>
            <person name="Araus A.J."/>
            <person name="Petzold A."/>
            <person name="Susuki M."/>
            <person name="Suzuki K.-i.T."/>
            <person name="Hayashi T."/>
            <person name="Toyoda A."/>
            <person name="Oliveira C."/>
            <person name="Osipova E."/>
            <person name="Leigh N.D."/>
            <person name="Simon A."/>
            <person name="Yun M.H."/>
        </authorList>
    </citation>
    <scope>NUCLEOTIDE SEQUENCE</scope>
    <source>
        <strain evidence="1">20211129_DDA</strain>
        <tissue evidence="1">Liver</tissue>
    </source>
</reference>
<proteinExistence type="predicted"/>
<keyword evidence="2" id="KW-1185">Reference proteome</keyword>
<protein>
    <submittedName>
        <fullName evidence="1">Uncharacterized protein</fullName>
    </submittedName>
</protein>
<feature type="non-terminal residue" evidence="1">
    <location>
        <position position="54"/>
    </location>
</feature>
<dbReference type="Proteomes" id="UP001066276">
    <property type="component" value="Chromosome 11"/>
</dbReference>
<dbReference type="AlphaFoldDB" id="A0AAV7LIN1"/>
<comment type="caution">
    <text evidence="1">The sequence shown here is derived from an EMBL/GenBank/DDBJ whole genome shotgun (WGS) entry which is preliminary data.</text>
</comment>
<feature type="non-terminal residue" evidence="1">
    <location>
        <position position="1"/>
    </location>
</feature>
<evidence type="ECO:0000313" key="1">
    <source>
        <dbReference type="EMBL" id="KAJ1090344.1"/>
    </source>
</evidence>
<sequence>CNARKKQECLTWIGKTESVDSWTSRKMKHVADSSVDTSSWTQRPTFYCGTWTTP</sequence>
<dbReference type="EMBL" id="JANPWB010000015">
    <property type="protein sequence ID" value="KAJ1090344.1"/>
    <property type="molecule type" value="Genomic_DNA"/>
</dbReference>
<organism evidence="1 2">
    <name type="scientific">Pleurodeles waltl</name>
    <name type="common">Iberian ribbed newt</name>
    <dbReference type="NCBI Taxonomy" id="8319"/>
    <lineage>
        <taxon>Eukaryota</taxon>
        <taxon>Metazoa</taxon>
        <taxon>Chordata</taxon>
        <taxon>Craniata</taxon>
        <taxon>Vertebrata</taxon>
        <taxon>Euteleostomi</taxon>
        <taxon>Amphibia</taxon>
        <taxon>Batrachia</taxon>
        <taxon>Caudata</taxon>
        <taxon>Salamandroidea</taxon>
        <taxon>Salamandridae</taxon>
        <taxon>Pleurodelinae</taxon>
        <taxon>Pleurodeles</taxon>
    </lineage>
</organism>
<accession>A0AAV7LIN1</accession>